<dbReference type="InterPro" id="IPR036373">
    <property type="entry name" value="Ribosomal_bL17_sf"/>
</dbReference>
<protein>
    <recommendedName>
        <fullName evidence="4 6">50S ribosomal protein L17</fullName>
    </recommendedName>
</protein>
<dbReference type="NCBIfam" id="TIGR00059">
    <property type="entry name" value="L17"/>
    <property type="match status" value="1"/>
</dbReference>
<dbReference type="GO" id="GO:0006412">
    <property type="term" value="P:translation"/>
    <property type="evidence" value="ECO:0007669"/>
    <property type="project" value="InterPro"/>
</dbReference>
<gene>
    <name evidence="7" type="ORF">COV54_03665</name>
</gene>
<dbReference type="Pfam" id="PF01196">
    <property type="entry name" value="Ribosomal_L17"/>
    <property type="match status" value="1"/>
</dbReference>
<dbReference type="SUPFAM" id="SSF64263">
    <property type="entry name" value="Prokaryotic ribosomal protein L17"/>
    <property type="match status" value="1"/>
</dbReference>
<evidence type="ECO:0000256" key="2">
    <source>
        <dbReference type="ARBA" id="ARBA00022980"/>
    </source>
</evidence>
<comment type="similarity">
    <text evidence="1 5">Belongs to the bacterial ribosomal protein bL17 family.</text>
</comment>
<dbReference type="EMBL" id="PCWR01000072">
    <property type="protein sequence ID" value="PIR05994.1"/>
    <property type="molecule type" value="Genomic_DNA"/>
</dbReference>
<evidence type="ECO:0000313" key="7">
    <source>
        <dbReference type="EMBL" id="PIR05994.1"/>
    </source>
</evidence>
<dbReference type="PANTHER" id="PTHR14413:SF16">
    <property type="entry name" value="LARGE RIBOSOMAL SUBUNIT PROTEIN BL17M"/>
    <property type="match status" value="1"/>
</dbReference>
<sequence length="116" mass="13593">MRHLKKGRKLSRKRGQRRALLKILAGQLVEKEKIITTEAKAKELRSFVERLISCGKKQNLAALRLLLRRLPKLAAYKIFHELSPRYLSRKGGYLQIIKQTKRRKHDASKMAMIKFV</sequence>
<accession>A0A2H0NAU9</accession>
<keyword evidence="3 5" id="KW-0687">Ribonucleoprotein</keyword>
<reference evidence="7 8" key="1">
    <citation type="submission" date="2017-09" db="EMBL/GenBank/DDBJ databases">
        <title>Depth-based differentiation of microbial function through sediment-hosted aquifers and enrichment of novel symbionts in the deep terrestrial subsurface.</title>
        <authorList>
            <person name="Probst A.J."/>
            <person name="Ladd B."/>
            <person name="Jarett J.K."/>
            <person name="Geller-Mcgrath D.E."/>
            <person name="Sieber C.M."/>
            <person name="Emerson J.B."/>
            <person name="Anantharaman K."/>
            <person name="Thomas B.C."/>
            <person name="Malmstrom R."/>
            <person name="Stieglmeier M."/>
            <person name="Klingl A."/>
            <person name="Woyke T."/>
            <person name="Ryan C.M."/>
            <person name="Banfield J.F."/>
        </authorList>
    </citation>
    <scope>NUCLEOTIDE SEQUENCE [LARGE SCALE GENOMIC DNA]</scope>
    <source>
        <strain evidence="7">CG11_big_fil_rev_8_21_14_0_20_38_23</strain>
    </source>
</reference>
<evidence type="ECO:0000256" key="5">
    <source>
        <dbReference type="RuleBase" id="RU000660"/>
    </source>
</evidence>
<dbReference type="InterPro" id="IPR000456">
    <property type="entry name" value="Ribosomal_bL17"/>
</dbReference>
<evidence type="ECO:0000313" key="8">
    <source>
        <dbReference type="Proteomes" id="UP000228867"/>
    </source>
</evidence>
<dbReference type="GO" id="GO:0015934">
    <property type="term" value="C:large ribosomal subunit"/>
    <property type="evidence" value="ECO:0007669"/>
    <property type="project" value="TreeGrafter"/>
</dbReference>
<evidence type="ECO:0000256" key="4">
    <source>
        <dbReference type="ARBA" id="ARBA00035494"/>
    </source>
</evidence>
<keyword evidence="2 5" id="KW-0689">Ribosomal protein</keyword>
<name>A0A2H0NAU9_9BACT</name>
<dbReference type="Gene3D" id="3.90.1030.10">
    <property type="entry name" value="Ribosomal protein L17"/>
    <property type="match status" value="1"/>
</dbReference>
<evidence type="ECO:0000256" key="1">
    <source>
        <dbReference type="ARBA" id="ARBA00008777"/>
    </source>
</evidence>
<proteinExistence type="inferred from homology"/>
<dbReference type="Proteomes" id="UP000228867">
    <property type="component" value="Unassembled WGS sequence"/>
</dbReference>
<dbReference type="AlphaFoldDB" id="A0A2H0NAU9"/>
<dbReference type="PANTHER" id="PTHR14413">
    <property type="entry name" value="RIBOSOMAL PROTEIN L17"/>
    <property type="match status" value="1"/>
</dbReference>
<comment type="caution">
    <text evidence="7">The sequence shown here is derived from an EMBL/GenBank/DDBJ whole genome shotgun (WGS) entry which is preliminary data.</text>
</comment>
<dbReference type="GO" id="GO:0003735">
    <property type="term" value="F:structural constituent of ribosome"/>
    <property type="evidence" value="ECO:0007669"/>
    <property type="project" value="InterPro"/>
</dbReference>
<evidence type="ECO:0000256" key="6">
    <source>
        <dbReference type="RuleBase" id="RU000661"/>
    </source>
</evidence>
<organism evidence="7 8">
    <name type="scientific">Candidatus Jorgensenbacteria bacterium CG11_big_fil_rev_8_21_14_0_20_38_23</name>
    <dbReference type="NCBI Taxonomy" id="1974594"/>
    <lineage>
        <taxon>Bacteria</taxon>
        <taxon>Candidatus Joergenseniibacteriota</taxon>
    </lineage>
</organism>
<evidence type="ECO:0000256" key="3">
    <source>
        <dbReference type="ARBA" id="ARBA00023274"/>
    </source>
</evidence>